<protein>
    <submittedName>
        <fullName evidence="1">DUF177 domain-containing protein</fullName>
    </submittedName>
</protein>
<sequence>MSGECSFSHPLEVLTLPASGRRVTIRATGQECADLARFLGLETLESLEARLLLEPVGARGRRVRVSGQLAAVYTQLCSLTGAPVHTTLDESFFRVFLDGASDAPVRRERPGEIEFDAFDDDEPDPMENGTIDAGLLLTEELSLRIDPYPRAPDAEFHWSDE</sequence>
<evidence type="ECO:0000313" key="1">
    <source>
        <dbReference type="EMBL" id="MBE1236193.1"/>
    </source>
</evidence>
<name>A0A8J6YKP3_9PROT</name>
<dbReference type="Proteomes" id="UP000631034">
    <property type="component" value="Unassembled WGS sequence"/>
</dbReference>
<dbReference type="RefSeq" id="WP_192533067.1">
    <property type="nucleotide sequence ID" value="NZ_JACZHT010000001.1"/>
</dbReference>
<accession>A0A8J6YKP3</accession>
<gene>
    <name evidence="1" type="ORF">IHV25_00790</name>
</gene>
<reference evidence="1" key="1">
    <citation type="submission" date="2020-10" db="EMBL/GenBank/DDBJ databases">
        <title>Genome sequence of the unusual species of purple photosynthetic bacteria, Phaeovibrio sulfidiphilus DSM 23193, type strain.</title>
        <authorList>
            <person name="Kyndt J.A."/>
            <person name="Meyer T.E."/>
        </authorList>
    </citation>
    <scope>NUCLEOTIDE SEQUENCE</scope>
    <source>
        <strain evidence="1">DSM 23193</strain>
    </source>
</reference>
<comment type="caution">
    <text evidence="1">The sequence shown here is derived from an EMBL/GenBank/DDBJ whole genome shotgun (WGS) entry which is preliminary data.</text>
</comment>
<dbReference type="AlphaFoldDB" id="A0A8J6YKP3"/>
<dbReference type="EMBL" id="JACZHT010000001">
    <property type="protein sequence ID" value="MBE1236193.1"/>
    <property type="molecule type" value="Genomic_DNA"/>
</dbReference>
<keyword evidence="2" id="KW-1185">Reference proteome</keyword>
<proteinExistence type="predicted"/>
<evidence type="ECO:0000313" key="2">
    <source>
        <dbReference type="Proteomes" id="UP000631034"/>
    </source>
</evidence>
<organism evidence="1 2">
    <name type="scientific">Phaeovibrio sulfidiphilus</name>
    <dbReference type="NCBI Taxonomy" id="1220600"/>
    <lineage>
        <taxon>Bacteria</taxon>
        <taxon>Pseudomonadati</taxon>
        <taxon>Pseudomonadota</taxon>
        <taxon>Alphaproteobacteria</taxon>
        <taxon>Rhodospirillales</taxon>
        <taxon>Rhodospirillaceae</taxon>
        <taxon>Phaeovibrio</taxon>
    </lineage>
</organism>